<comment type="caution">
    <text evidence="9">The sequence shown here is derived from an EMBL/GenBank/DDBJ whole genome shotgun (WGS) entry which is preliminary data.</text>
</comment>
<sequence>MDAKRILVGEIGRPHGVKGLVKLRSFTEEPDAISRYGTLTDESGTRSFAVEVLPGGLARLRGVADRDAAAKLTGMRLYVARDALPATEEDEFYLSDLIGLLAVTEDGAEFGRVMSVDDFGGGAFVTVRDKAGRDREIPFTRACVPVIDAKAGRCTVVPPDEVVVPPPEGDGVDEGADEGQGSAA</sequence>
<keyword evidence="1 5" id="KW-0963">Cytoplasm</keyword>
<dbReference type="InterPro" id="IPR036976">
    <property type="entry name" value="RimM_N_sf"/>
</dbReference>
<comment type="function">
    <text evidence="5">An accessory protein needed during the final step in the assembly of 30S ribosomal subunit, possibly for assembly of the head region. Essential for efficient processing of 16S rRNA. May be needed both before and after RbfA during the maturation of 16S rRNA. It has affinity for free ribosomal 30S subunits but not for 70S ribosomes.</text>
</comment>
<evidence type="ECO:0000256" key="5">
    <source>
        <dbReference type="HAMAP-Rule" id="MF_00014"/>
    </source>
</evidence>
<dbReference type="InterPro" id="IPR011033">
    <property type="entry name" value="PRC_barrel-like_sf"/>
</dbReference>
<dbReference type="RefSeq" id="WP_377046131.1">
    <property type="nucleotide sequence ID" value="NZ_JBHLUN010000015.1"/>
</dbReference>
<dbReference type="Proteomes" id="UP001589865">
    <property type="component" value="Unassembled WGS sequence"/>
</dbReference>
<dbReference type="Gene3D" id="2.30.30.240">
    <property type="entry name" value="PRC-barrel domain"/>
    <property type="match status" value="1"/>
</dbReference>
<keyword evidence="2 5" id="KW-0690">Ribosome biogenesis</keyword>
<feature type="domain" description="RimM N-terminal" evidence="7">
    <location>
        <begin position="8"/>
        <end position="82"/>
    </location>
</feature>
<evidence type="ECO:0000259" key="7">
    <source>
        <dbReference type="Pfam" id="PF01782"/>
    </source>
</evidence>
<dbReference type="SUPFAM" id="SSF50346">
    <property type="entry name" value="PRC-barrel domain"/>
    <property type="match status" value="1"/>
</dbReference>
<feature type="domain" description="Ribosome maturation factor RimM PRC barrel" evidence="8">
    <location>
        <begin position="95"/>
        <end position="161"/>
    </location>
</feature>
<comment type="subcellular location">
    <subcellularLocation>
        <location evidence="5">Cytoplasm</location>
    </subcellularLocation>
</comment>
<evidence type="ECO:0000256" key="3">
    <source>
        <dbReference type="ARBA" id="ARBA00022552"/>
    </source>
</evidence>
<protein>
    <recommendedName>
        <fullName evidence="5">Ribosome maturation factor RimM</fullName>
    </recommendedName>
</protein>
<proteinExistence type="inferred from homology"/>
<evidence type="ECO:0000256" key="4">
    <source>
        <dbReference type="ARBA" id="ARBA00023186"/>
    </source>
</evidence>
<dbReference type="PANTHER" id="PTHR33692">
    <property type="entry name" value="RIBOSOME MATURATION FACTOR RIMM"/>
    <property type="match status" value="1"/>
</dbReference>
<evidence type="ECO:0000256" key="6">
    <source>
        <dbReference type="SAM" id="MobiDB-lite"/>
    </source>
</evidence>
<organism evidence="9 10">
    <name type="scientific">Roseomonas elaeocarpi</name>
    <dbReference type="NCBI Taxonomy" id="907779"/>
    <lineage>
        <taxon>Bacteria</taxon>
        <taxon>Pseudomonadati</taxon>
        <taxon>Pseudomonadota</taxon>
        <taxon>Alphaproteobacteria</taxon>
        <taxon>Acetobacterales</taxon>
        <taxon>Roseomonadaceae</taxon>
        <taxon>Roseomonas</taxon>
    </lineage>
</organism>
<dbReference type="SUPFAM" id="SSF50447">
    <property type="entry name" value="Translation proteins"/>
    <property type="match status" value="1"/>
</dbReference>
<keyword evidence="4 5" id="KW-0143">Chaperone</keyword>
<accession>A0ABV6JXC7</accession>
<reference evidence="9 10" key="1">
    <citation type="submission" date="2024-09" db="EMBL/GenBank/DDBJ databases">
        <authorList>
            <person name="Sun Q."/>
            <person name="Mori K."/>
        </authorList>
    </citation>
    <scope>NUCLEOTIDE SEQUENCE [LARGE SCALE GENOMIC DNA]</scope>
    <source>
        <strain evidence="9 10">TBRC 5777</strain>
    </source>
</reference>
<dbReference type="NCBIfam" id="TIGR02273">
    <property type="entry name" value="16S_RimM"/>
    <property type="match status" value="1"/>
</dbReference>
<keyword evidence="10" id="KW-1185">Reference proteome</keyword>
<dbReference type="EMBL" id="JBHLUN010000015">
    <property type="protein sequence ID" value="MFC0410379.1"/>
    <property type="molecule type" value="Genomic_DNA"/>
</dbReference>
<comment type="similarity">
    <text evidence="5">Belongs to the RimM family.</text>
</comment>
<evidence type="ECO:0000259" key="8">
    <source>
        <dbReference type="Pfam" id="PF24986"/>
    </source>
</evidence>
<dbReference type="PANTHER" id="PTHR33692:SF1">
    <property type="entry name" value="RIBOSOME MATURATION FACTOR RIMM"/>
    <property type="match status" value="1"/>
</dbReference>
<evidence type="ECO:0000313" key="9">
    <source>
        <dbReference type="EMBL" id="MFC0410379.1"/>
    </source>
</evidence>
<dbReference type="Gene3D" id="2.40.30.60">
    <property type="entry name" value="RimM"/>
    <property type="match status" value="1"/>
</dbReference>
<evidence type="ECO:0000256" key="1">
    <source>
        <dbReference type="ARBA" id="ARBA00022490"/>
    </source>
</evidence>
<evidence type="ECO:0000256" key="2">
    <source>
        <dbReference type="ARBA" id="ARBA00022517"/>
    </source>
</evidence>
<evidence type="ECO:0000313" key="10">
    <source>
        <dbReference type="Proteomes" id="UP001589865"/>
    </source>
</evidence>
<gene>
    <name evidence="5 9" type="primary">rimM</name>
    <name evidence="9" type="ORF">ACFFGY_19155</name>
</gene>
<comment type="subunit">
    <text evidence="5">Binds ribosomal protein uS19.</text>
</comment>
<dbReference type="InterPro" id="IPR002676">
    <property type="entry name" value="RimM_N"/>
</dbReference>
<dbReference type="InterPro" id="IPR009000">
    <property type="entry name" value="Transl_B-barrel_sf"/>
</dbReference>
<keyword evidence="3 5" id="KW-0698">rRNA processing</keyword>
<dbReference type="Pfam" id="PF01782">
    <property type="entry name" value="RimM"/>
    <property type="match status" value="1"/>
</dbReference>
<dbReference type="InterPro" id="IPR011961">
    <property type="entry name" value="RimM"/>
</dbReference>
<dbReference type="InterPro" id="IPR056792">
    <property type="entry name" value="PRC_RimM"/>
</dbReference>
<feature type="region of interest" description="Disordered" evidence="6">
    <location>
        <begin position="160"/>
        <end position="184"/>
    </location>
</feature>
<dbReference type="HAMAP" id="MF_00014">
    <property type="entry name" value="Ribosome_mat_RimM"/>
    <property type="match status" value="1"/>
</dbReference>
<dbReference type="Pfam" id="PF24986">
    <property type="entry name" value="PRC_RimM"/>
    <property type="match status" value="1"/>
</dbReference>
<comment type="domain">
    <text evidence="5">The PRC barrel domain binds ribosomal protein uS19.</text>
</comment>
<name>A0ABV6JXC7_9PROT</name>